<dbReference type="AlphaFoldDB" id="A0A2V2YN16"/>
<protein>
    <submittedName>
        <fullName evidence="2">Sigma-70-like protein</fullName>
    </submittedName>
</protein>
<dbReference type="InterPro" id="IPR036388">
    <property type="entry name" value="WH-like_DNA-bd_sf"/>
</dbReference>
<reference evidence="2 3" key="1">
    <citation type="submission" date="2018-05" db="EMBL/GenBank/DDBJ databases">
        <title>Genomic Encyclopedia of Type Strains, Phase III (KMG-III): the genomes of soil and plant-associated and newly described type strains.</title>
        <authorList>
            <person name="Whitman W."/>
        </authorList>
    </citation>
    <scope>NUCLEOTIDE SEQUENCE [LARGE SCALE GENOMIC DNA]</scope>
    <source>
        <strain evidence="2 3">CECT 5696</strain>
    </source>
</reference>
<dbReference type="RefSeq" id="WP_110047444.1">
    <property type="nucleotide sequence ID" value="NZ_CP054610.1"/>
</dbReference>
<dbReference type="OrthoDB" id="1954586at2"/>
<gene>
    <name evidence="2" type="ORF">DFQ01_14419</name>
</gene>
<evidence type="ECO:0000313" key="2">
    <source>
        <dbReference type="EMBL" id="PWV90243.1"/>
    </source>
</evidence>
<comment type="caution">
    <text evidence="2">The sequence shown here is derived from an EMBL/GenBank/DDBJ whole genome shotgun (WGS) entry which is preliminary data.</text>
</comment>
<feature type="domain" description="RNA polymerase sigma-70 region 4" evidence="1">
    <location>
        <begin position="91"/>
        <end position="119"/>
    </location>
</feature>
<proteinExistence type="predicted"/>
<dbReference type="EMBL" id="QGTQ01000044">
    <property type="protein sequence ID" value="PWV90243.1"/>
    <property type="molecule type" value="Genomic_DNA"/>
</dbReference>
<name>A0A2V2YN16_9BACL</name>
<dbReference type="GO" id="GO:0006352">
    <property type="term" value="P:DNA-templated transcription initiation"/>
    <property type="evidence" value="ECO:0007669"/>
    <property type="project" value="InterPro"/>
</dbReference>
<dbReference type="Gene3D" id="1.10.10.10">
    <property type="entry name" value="Winged helix-like DNA-binding domain superfamily/Winged helix DNA-binding domain"/>
    <property type="match status" value="1"/>
</dbReference>
<accession>A0A2V2YN16</accession>
<evidence type="ECO:0000259" key="1">
    <source>
        <dbReference type="Pfam" id="PF04545"/>
    </source>
</evidence>
<dbReference type="InterPro" id="IPR007630">
    <property type="entry name" value="RNA_pol_sigma70_r4"/>
</dbReference>
<keyword evidence="3" id="KW-1185">Reference proteome</keyword>
<sequence length="130" mass="14809">MNGLTAYRDLKIDAELLEIRANDLEAEYKTLYECCFMPGRKPMMQVDKALDRLDEIKAQHLLLQHLCTLKRDALRQMEAVMQQSVNIRIAHLRDIEGRSLSEIAETLGLSLSATKQRSAKIPRVAEEVNG</sequence>
<dbReference type="Pfam" id="PF04545">
    <property type="entry name" value="Sigma70_r4"/>
    <property type="match status" value="1"/>
</dbReference>
<evidence type="ECO:0000313" key="3">
    <source>
        <dbReference type="Proteomes" id="UP000246635"/>
    </source>
</evidence>
<dbReference type="Proteomes" id="UP000246635">
    <property type="component" value="Unassembled WGS sequence"/>
</dbReference>
<organism evidence="2 3">
    <name type="scientific">Paenibacillus cellulosilyticus</name>
    <dbReference type="NCBI Taxonomy" id="375489"/>
    <lineage>
        <taxon>Bacteria</taxon>
        <taxon>Bacillati</taxon>
        <taxon>Bacillota</taxon>
        <taxon>Bacilli</taxon>
        <taxon>Bacillales</taxon>
        <taxon>Paenibacillaceae</taxon>
        <taxon>Paenibacillus</taxon>
    </lineage>
</organism>
<dbReference type="GO" id="GO:0003700">
    <property type="term" value="F:DNA-binding transcription factor activity"/>
    <property type="evidence" value="ECO:0007669"/>
    <property type="project" value="InterPro"/>
</dbReference>